<comment type="caution">
    <text evidence="7">The sequence shown here is derived from an EMBL/GenBank/DDBJ whole genome shotgun (WGS) entry which is preliminary data.</text>
</comment>
<feature type="compositionally biased region" description="Basic and acidic residues" evidence="5">
    <location>
        <begin position="256"/>
        <end position="281"/>
    </location>
</feature>
<keyword evidence="2 6" id="KW-0812">Transmembrane</keyword>
<proteinExistence type="predicted"/>
<sequence>MVTTSAEEPQATFVYPPAGDYASLTPEPINLFDVLQVIWTSHWQQTSFRIECQAPALSWDNLDYNCADGQAFCLARPSNSSFWVVMERLLGDAPWEKTDTILCLHVVLEYGSIEGAVYGEKFTVTSQDGTSTTFSTSSGSRSEATSSAGTISANSLSSTPSTQASSSPITSTSTRPESTFSSTIAIPSKLDQTGLTTGVTAGISVGTSLGLLLVAACLFFLIGRKRKRARAARKKALANDVDHEKPELETGTVNGDDAKPGLERSKTDHELEPSQAEHADRSTSFTFEALGDQRLKIHELGSGTIHEMSDASKQS</sequence>
<name>A0ABR0JZ96_9EURO</name>
<dbReference type="PANTHER" id="PTHR15549">
    <property type="entry name" value="PAIRED IMMUNOGLOBULIN-LIKE TYPE 2 RECEPTOR"/>
    <property type="match status" value="1"/>
</dbReference>
<evidence type="ECO:0000256" key="5">
    <source>
        <dbReference type="SAM" id="MobiDB-lite"/>
    </source>
</evidence>
<reference evidence="7 8" key="1">
    <citation type="submission" date="2023-08" db="EMBL/GenBank/DDBJ databases">
        <title>Black Yeasts Isolated from many extreme environments.</title>
        <authorList>
            <person name="Coleine C."/>
            <person name="Stajich J.E."/>
            <person name="Selbmann L."/>
        </authorList>
    </citation>
    <scope>NUCLEOTIDE SEQUENCE [LARGE SCALE GENOMIC DNA]</scope>
    <source>
        <strain evidence="7 8">CCFEE 5885</strain>
    </source>
</reference>
<accession>A0ABR0JZ96</accession>
<keyword evidence="3 6" id="KW-1133">Transmembrane helix</keyword>
<organism evidence="7 8">
    <name type="scientific">Lithohypha guttulata</name>
    <dbReference type="NCBI Taxonomy" id="1690604"/>
    <lineage>
        <taxon>Eukaryota</taxon>
        <taxon>Fungi</taxon>
        <taxon>Dikarya</taxon>
        <taxon>Ascomycota</taxon>
        <taxon>Pezizomycotina</taxon>
        <taxon>Eurotiomycetes</taxon>
        <taxon>Chaetothyriomycetidae</taxon>
        <taxon>Chaetothyriales</taxon>
        <taxon>Trichomeriaceae</taxon>
        <taxon>Lithohypha</taxon>
    </lineage>
</organism>
<gene>
    <name evidence="7" type="ORF">LTR24_009201</name>
</gene>
<feature type="transmembrane region" description="Helical" evidence="6">
    <location>
        <begin position="199"/>
        <end position="223"/>
    </location>
</feature>
<evidence type="ECO:0000256" key="6">
    <source>
        <dbReference type="SAM" id="Phobius"/>
    </source>
</evidence>
<feature type="region of interest" description="Disordered" evidence="5">
    <location>
        <begin position="127"/>
        <end position="180"/>
    </location>
</feature>
<evidence type="ECO:0000313" key="7">
    <source>
        <dbReference type="EMBL" id="KAK5079523.1"/>
    </source>
</evidence>
<dbReference type="Proteomes" id="UP001345013">
    <property type="component" value="Unassembled WGS sequence"/>
</dbReference>
<feature type="region of interest" description="Disordered" evidence="5">
    <location>
        <begin position="235"/>
        <end position="287"/>
    </location>
</feature>
<protein>
    <recommendedName>
        <fullName evidence="9">Mid2 domain-containing protein</fullName>
    </recommendedName>
</protein>
<dbReference type="PANTHER" id="PTHR15549:SF26">
    <property type="entry name" value="AXIAL BUDDING PATTERN PROTEIN 2-RELATED"/>
    <property type="match status" value="1"/>
</dbReference>
<evidence type="ECO:0000256" key="1">
    <source>
        <dbReference type="ARBA" id="ARBA00004167"/>
    </source>
</evidence>
<evidence type="ECO:0000313" key="8">
    <source>
        <dbReference type="Proteomes" id="UP001345013"/>
    </source>
</evidence>
<dbReference type="EMBL" id="JAVRRG010000190">
    <property type="protein sequence ID" value="KAK5079523.1"/>
    <property type="molecule type" value="Genomic_DNA"/>
</dbReference>
<dbReference type="InterPro" id="IPR051694">
    <property type="entry name" value="Immunoregulatory_rcpt-like"/>
</dbReference>
<evidence type="ECO:0008006" key="9">
    <source>
        <dbReference type="Google" id="ProtNLM"/>
    </source>
</evidence>
<evidence type="ECO:0000256" key="2">
    <source>
        <dbReference type="ARBA" id="ARBA00022692"/>
    </source>
</evidence>
<evidence type="ECO:0000256" key="4">
    <source>
        <dbReference type="ARBA" id="ARBA00023136"/>
    </source>
</evidence>
<evidence type="ECO:0000256" key="3">
    <source>
        <dbReference type="ARBA" id="ARBA00022989"/>
    </source>
</evidence>
<comment type="subcellular location">
    <subcellularLocation>
        <location evidence="1">Membrane</location>
        <topology evidence="1">Single-pass membrane protein</topology>
    </subcellularLocation>
</comment>
<keyword evidence="8" id="KW-1185">Reference proteome</keyword>
<keyword evidence="4 6" id="KW-0472">Membrane</keyword>
<feature type="compositionally biased region" description="Low complexity" evidence="5">
    <location>
        <begin position="127"/>
        <end position="179"/>
    </location>
</feature>